<name>A0A4C1XDN2_EUMVA</name>
<dbReference type="EMBL" id="BGZK01000807">
    <property type="protein sequence ID" value="GBP61210.1"/>
    <property type="molecule type" value="Genomic_DNA"/>
</dbReference>
<evidence type="ECO:0000313" key="2">
    <source>
        <dbReference type="EMBL" id="GBP61210.1"/>
    </source>
</evidence>
<keyword evidence="3" id="KW-1185">Reference proteome</keyword>
<protein>
    <submittedName>
        <fullName evidence="2">Uncharacterized protein</fullName>
    </submittedName>
</protein>
<evidence type="ECO:0000256" key="1">
    <source>
        <dbReference type="SAM" id="MobiDB-lite"/>
    </source>
</evidence>
<organism evidence="2 3">
    <name type="scientific">Eumeta variegata</name>
    <name type="common">Bagworm moth</name>
    <name type="synonym">Eumeta japonica</name>
    <dbReference type="NCBI Taxonomy" id="151549"/>
    <lineage>
        <taxon>Eukaryota</taxon>
        <taxon>Metazoa</taxon>
        <taxon>Ecdysozoa</taxon>
        <taxon>Arthropoda</taxon>
        <taxon>Hexapoda</taxon>
        <taxon>Insecta</taxon>
        <taxon>Pterygota</taxon>
        <taxon>Neoptera</taxon>
        <taxon>Endopterygota</taxon>
        <taxon>Lepidoptera</taxon>
        <taxon>Glossata</taxon>
        <taxon>Ditrysia</taxon>
        <taxon>Tineoidea</taxon>
        <taxon>Psychidae</taxon>
        <taxon>Oiketicinae</taxon>
        <taxon>Eumeta</taxon>
    </lineage>
</organism>
<reference evidence="2 3" key="1">
    <citation type="journal article" date="2019" name="Commun. Biol.">
        <title>The bagworm genome reveals a unique fibroin gene that provides high tensile strength.</title>
        <authorList>
            <person name="Kono N."/>
            <person name="Nakamura H."/>
            <person name="Ohtoshi R."/>
            <person name="Tomita M."/>
            <person name="Numata K."/>
            <person name="Arakawa K."/>
        </authorList>
    </citation>
    <scope>NUCLEOTIDE SEQUENCE [LARGE SCALE GENOMIC DNA]</scope>
</reference>
<feature type="region of interest" description="Disordered" evidence="1">
    <location>
        <begin position="147"/>
        <end position="169"/>
    </location>
</feature>
<proteinExistence type="predicted"/>
<dbReference type="Proteomes" id="UP000299102">
    <property type="component" value="Unassembled WGS sequence"/>
</dbReference>
<dbReference type="AlphaFoldDB" id="A0A4C1XDN2"/>
<sequence length="169" mass="18782">MRRSVDSLLALDNNVITVTEQTVAYTPRAAVVVRWLCTWHSNLEVVGLILATNELTDVSLRRIIPHAVSRRPRMLIIALTQRSLAVPRPTQTTEKPRPSLGQRVGLKVQTSRFEKKSKSPYQCTINPQETPHLSENTDIALKTPHDPAGCSTGALGKTVSNNTRRLIAR</sequence>
<evidence type="ECO:0000313" key="3">
    <source>
        <dbReference type="Proteomes" id="UP000299102"/>
    </source>
</evidence>
<comment type="caution">
    <text evidence="2">The sequence shown here is derived from an EMBL/GenBank/DDBJ whole genome shotgun (WGS) entry which is preliminary data.</text>
</comment>
<accession>A0A4C1XDN2</accession>
<gene>
    <name evidence="2" type="ORF">EVAR_37474_1</name>
</gene>
<feature type="compositionally biased region" description="Polar residues" evidence="1">
    <location>
        <begin position="158"/>
        <end position="169"/>
    </location>
</feature>